<protein>
    <submittedName>
        <fullName evidence="2">Uncharacterized protein</fullName>
    </submittedName>
</protein>
<dbReference type="EMBL" id="MBFT01000214">
    <property type="protein sequence ID" value="PVU94985.1"/>
    <property type="molecule type" value="Genomic_DNA"/>
</dbReference>
<proteinExistence type="predicted"/>
<dbReference type="AlphaFoldDB" id="A0A2T9YRL5"/>
<comment type="caution">
    <text evidence="2">The sequence shown here is derived from an EMBL/GenBank/DDBJ whole genome shotgun (WGS) entry which is preliminary data.</text>
</comment>
<evidence type="ECO:0000313" key="2">
    <source>
        <dbReference type="EMBL" id="PVU94985.1"/>
    </source>
</evidence>
<gene>
    <name evidence="2" type="ORF">BB559_002869</name>
</gene>
<feature type="region of interest" description="Disordered" evidence="1">
    <location>
        <begin position="1"/>
        <end position="20"/>
    </location>
</feature>
<accession>A0A2T9YRL5</accession>
<keyword evidence="3" id="KW-1185">Reference proteome</keyword>
<reference evidence="2 3" key="1">
    <citation type="journal article" date="2018" name="MBio">
        <title>Comparative Genomics Reveals the Core Gene Toolbox for the Fungus-Insect Symbiosis.</title>
        <authorList>
            <person name="Wang Y."/>
            <person name="Stata M."/>
            <person name="Wang W."/>
            <person name="Stajich J.E."/>
            <person name="White M.M."/>
            <person name="Moncalvo J.M."/>
        </authorList>
    </citation>
    <scope>NUCLEOTIDE SEQUENCE [LARGE SCALE GENOMIC DNA]</scope>
    <source>
        <strain evidence="2 3">AUS-77-4</strain>
    </source>
</reference>
<evidence type="ECO:0000256" key="1">
    <source>
        <dbReference type="SAM" id="MobiDB-lite"/>
    </source>
</evidence>
<sequence length="149" mass="17107">MEMPSPGIEPGSSRPQRDPDITVFVGYNQKGYGNVGIFEQLADNGKLKTTVHHTFERHLQEIRKARILNKQRKVEFYTKSVNIAPLFYYKHWDNNAESSQKQAKRFNTGSYTNNLFKGNNLEKLCLFYRQGSSYVGCNTPGTFNNSQFA</sequence>
<organism evidence="2 3">
    <name type="scientific">Furculomyces boomerangus</name>
    <dbReference type="NCBI Taxonomy" id="61424"/>
    <lineage>
        <taxon>Eukaryota</taxon>
        <taxon>Fungi</taxon>
        <taxon>Fungi incertae sedis</taxon>
        <taxon>Zoopagomycota</taxon>
        <taxon>Kickxellomycotina</taxon>
        <taxon>Harpellomycetes</taxon>
        <taxon>Harpellales</taxon>
        <taxon>Harpellaceae</taxon>
        <taxon>Furculomyces</taxon>
    </lineage>
</organism>
<dbReference type="Proteomes" id="UP000245699">
    <property type="component" value="Unassembled WGS sequence"/>
</dbReference>
<name>A0A2T9YRL5_9FUNG</name>
<evidence type="ECO:0000313" key="3">
    <source>
        <dbReference type="Proteomes" id="UP000245699"/>
    </source>
</evidence>